<proteinExistence type="predicted"/>
<dbReference type="InterPro" id="IPR058867">
    <property type="entry name" value="YtzJ"/>
</dbReference>
<reference evidence="1" key="1">
    <citation type="submission" date="2022-06" db="EMBL/GenBank/DDBJ databases">
        <title>Aquibacillus sp. a new bacterium isolated from soil saline samples.</title>
        <authorList>
            <person name="Galisteo C."/>
            <person name="De La Haba R."/>
            <person name="Sanchez-Porro C."/>
            <person name="Ventosa A."/>
        </authorList>
    </citation>
    <scope>NUCLEOTIDE SEQUENCE</scope>
    <source>
        <strain evidence="1">JCM 12387</strain>
    </source>
</reference>
<sequence length="61" mass="7214">MFIMSRSLIVKEKLDRLTNGYNAYAESDEIIQMMKREISKLDFTVVCDESEHGCWFIPQRP</sequence>
<name>A0A9X3WJ18_9BACI</name>
<dbReference type="Proteomes" id="UP001145072">
    <property type="component" value="Unassembled WGS sequence"/>
</dbReference>
<accession>A0A9X3WJ18</accession>
<evidence type="ECO:0000313" key="2">
    <source>
        <dbReference type="Proteomes" id="UP001145072"/>
    </source>
</evidence>
<dbReference type="AlphaFoldDB" id="A0A9X3WJ18"/>
<protein>
    <submittedName>
        <fullName evidence="1">Uncharacterized protein</fullName>
    </submittedName>
</protein>
<dbReference type="RefSeq" id="WP_259870716.1">
    <property type="nucleotide sequence ID" value="NZ_JAOALK010000054.1"/>
</dbReference>
<gene>
    <name evidence="1" type="ORF">NC661_02540</name>
</gene>
<dbReference type="Pfam" id="PF26326">
    <property type="entry name" value="YtzJ"/>
    <property type="match status" value="1"/>
</dbReference>
<keyword evidence="2" id="KW-1185">Reference proteome</keyword>
<evidence type="ECO:0000313" key="1">
    <source>
        <dbReference type="EMBL" id="MDC3419256.1"/>
    </source>
</evidence>
<comment type="caution">
    <text evidence="1">The sequence shown here is derived from an EMBL/GenBank/DDBJ whole genome shotgun (WGS) entry which is preliminary data.</text>
</comment>
<dbReference type="EMBL" id="JAMQJZ010000001">
    <property type="protein sequence ID" value="MDC3419256.1"/>
    <property type="molecule type" value="Genomic_DNA"/>
</dbReference>
<organism evidence="1 2">
    <name type="scientific">Aquibacillus koreensis</name>
    <dbReference type="NCBI Taxonomy" id="279446"/>
    <lineage>
        <taxon>Bacteria</taxon>
        <taxon>Bacillati</taxon>
        <taxon>Bacillota</taxon>
        <taxon>Bacilli</taxon>
        <taxon>Bacillales</taxon>
        <taxon>Bacillaceae</taxon>
        <taxon>Aquibacillus</taxon>
    </lineage>
</organism>